<dbReference type="AlphaFoldDB" id="A0AA39K708"/>
<reference evidence="1" key="1">
    <citation type="submission" date="2023-06" db="EMBL/GenBank/DDBJ databases">
        <authorList>
            <consortium name="Lawrence Berkeley National Laboratory"/>
            <person name="Ahrendt S."/>
            <person name="Sahu N."/>
            <person name="Indic B."/>
            <person name="Wong-Bajracharya J."/>
            <person name="Merenyi Z."/>
            <person name="Ke H.-M."/>
            <person name="Monk M."/>
            <person name="Kocsube S."/>
            <person name="Drula E."/>
            <person name="Lipzen A."/>
            <person name="Balint B."/>
            <person name="Henrissat B."/>
            <person name="Andreopoulos B."/>
            <person name="Martin F.M."/>
            <person name="Harder C.B."/>
            <person name="Rigling D."/>
            <person name="Ford K.L."/>
            <person name="Foster G.D."/>
            <person name="Pangilinan J."/>
            <person name="Papanicolaou A."/>
            <person name="Barry K."/>
            <person name="LaButti K."/>
            <person name="Viragh M."/>
            <person name="Koriabine M."/>
            <person name="Yan M."/>
            <person name="Riley R."/>
            <person name="Champramary S."/>
            <person name="Plett K.L."/>
            <person name="Tsai I.J."/>
            <person name="Slot J."/>
            <person name="Sipos G."/>
            <person name="Plett J."/>
            <person name="Nagy L.G."/>
            <person name="Grigoriev I.V."/>
        </authorList>
    </citation>
    <scope>NUCLEOTIDE SEQUENCE</scope>
    <source>
        <strain evidence="1">CCBAS 213</strain>
    </source>
</reference>
<accession>A0AA39K708</accession>
<keyword evidence="2" id="KW-1185">Reference proteome</keyword>
<organism evidence="1 2">
    <name type="scientific">Armillaria tabescens</name>
    <name type="common">Ringless honey mushroom</name>
    <name type="synonym">Agaricus tabescens</name>
    <dbReference type="NCBI Taxonomy" id="1929756"/>
    <lineage>
        <taxon>Eukaryota</taxon>
        <taxon>Fungi</taxon>
        <taxon>Dikarya</taxon>
        <taxon>Basidiomycota</taxon>
        <taxon>Agaricomycotina</taxon>
        <taxon>Agaricomycetes</taxon>
        <taxon>Agaricomycetidae</taxon>
        <taxon>Agaricales</taxon>
        <taxon>Marasmiineae</taxon>
        <taxon>Physalacriaceae</taxon>
        <taxon>Desarmillaria</taxon>
    </lineage>
</organism>
<proteinExistence type="predicted"/>
<dbReference type="Gene3D" id="3.40.50.1820">
    <property type="entry name" value="alpha/beta hydrolase"/>
    <property type="match status" value="1"/>
</dbReference>
<gene>
    <name evidence="1" type="ORF">EV420DRAFT_557918</name>
</gene>
<comment type="caution">
    <text evidence="1">The sequence shown here is derived from an EMBL/GenBank/DDBJ whole genome shotgun (WGS) entry which is preliminary data.</text>
</comment>
<sequence length="125" mass="14499">MRRSRLFRFYRLRRRIISLRNLATRASKTFYTTGNRHGTWKFANEQGNHTLPQPVLAIYPTHDPVADWVKAAELLQSESFLPRLTTATVEGSHWIQMENPGPFNAALKNWLEANFGRSSRAEDEL</sequence>
<dbReference type="EMBL" id="JAUEPS010000024">
    <property type="protein sequence ID" value="KAK0455737.1"/>
    <property type="molecule type" value="Genomic_DNA"/>
</dbReference>
<dbReference type="RefSeq" id="XP_060329247.1">
    <property type="nucleotide sequence ID" value="XM_060482577.1"/>
</dbReference>
<name>A0AA39K708_ARMTA</name>
<dbReference type="InterPro" id="IPR029058">
    <property type="entry name" value="AB_hydrolase_fold"/>
</dbReference>
<evidence type="ECO:0000313" key="1">
    <source>
        <dbReference type="EMBL" id="KAK0455737.1"/>
    </source>
</evidence>
<dbReference type="Proteomes" id="UP001175211">
    <property type="component" value="Unassembled WGS sequence"/>
</dbReference>
<protein>
    <recommendedName>
        <fullName evidence="3">AB hydrolase-1 domain-containing protein</fullName>
    </recommendedName>
</protein>
<evidence type="ECO:0008006" key="3">
    <source>
        <dbReference type="Google" id="ProtNLM"/>
    </source>
</evidence>
<evidence type="ECO:0000313" key="2">
    <source>
        <dbReference type="Proteomes" id="UP001175211"/>
    </source>
</evidence>
<dbReference type="GeneID" id="85366125"/>
<dbReference type="SUPFAM" id="SSF53474">
    <property type="entry name" value="alpha/beta-Hydrolases"/>
    <property type="match status" value="1"/>
</dbReference>